<evidence type="ECO:0000313" key="2">
    <source>
        <dbReference type="EMBL" id="MEC0484605.1"/>
    </source>
</evidence>
<dbReference type="Proteomes" id="UP000036168">
    <property type="component" value="Unassembled WGS sequence"/>
</dbReference>
<evidence type="ECO:0000313" key="4">
    <source>
        <dbReference type="Proteomes" id="UP001341297"/>
    </source>
</evidence>
<evidence type="ECO:0000313" key="3">
    <source>
        <dbReference type="Proteomes" id="UP000036168"/>
    </source>
</evidence>
<sequence>MNQEHHDAILTGYNQRKQLELAVETAQKTTGMATRQKSSTLMKSAYRSIEDARQLSQTEELSALDGEFLSQQLDILNECEHQLDEAQR</sequence>
<protein>
    <submittedName>
        <fullName evidence="2">DUF2564 family protein</fullName>
    </submittedName>
</protein>
<dbReference type="AlphaFoldDB" id="A0A0T6BTB3"/>
<accession>A0A0T6BTB3</accession>
<keyword evidence="4" id="KW-1185">Reference proteome</keyword>
<dbReference type="InterPro" id="IPR020314">
    <property type="entry name" value="Uncharacterised_YpzA"/>
</dbReference>
<reference evidence="2 4" key="3">
    <citation type="submission" date="2023-03" db="EMBL/GenBank/DDBJ databases">
        <title>Agriculturally important microbes genome sequencing.</title>
        <authorList>
            <person name="Dunlap C."/>
        </authorList>
    </citation>
    <scope>NUCLEOTIDE SEQUENCE [LARGE SCALE GENOMIC DNA]</scope>
    <source>
        <strain evidence="2 4">CBP-3203</strain>
    </source>
</reference>
<organism evidence="1 3">
    <name type="scientific">Bacillus glycinifermentans</name>
    <dbReference type="NCBI Taxonomy" id="1664069"/>
    <lineage>
        <taxon>Bacteria</taxon>
        <taxon>Bacillati</taxon>
        <taxon>Bacillota</taxon>
        <taxon>Bacilli</taxon>
        <taxon>Bacillales</taxon>
        <taxon>Bacillaceae</taxon>
        <taxon>Bacillus</taxon>
    </lineage>
</organism>
<dbReference type="EMBL" id="JARRTL010000008">
    <property type="protein sequence ID" value="MEC0484605.1"/>
    <property type="molecule type" value="Genomic_DNA"/>
</dbReference>
<dbReference type="RefSeq" id="WP_048354893.1">
    <property type="nucleotide sequence ID" value="NZ_CP023481.1"/>
</dbReference>
<name>A0A0T6BTB3_9BACI</name>
<reference evidence="1" key="2">
    <citation type="submission" date="2015-10" db="EMBL/GenBank/DDBJ databases">
        <authorList>
            <person name="Gilbert D.G."/>
        </authorList>
    </citation>
    <scope>NUCLEOTIDE SEQUENCE</scope>
    <source>
        <strain evidence="1">GO-13</strain>
    </source>
</reference>
<proteinExistence type="predicted"/>
<dbReference type="OrthoDB" id="2933821at2"/>
<comment type="caution">
    <text evidence="1">The sequence shown here is derived from an EMBL/GenBank/DDBJ whole genome shotgun (WGS) entry which is preliminary data.</text>
</comment>
<reference evidence="1 3" key="1">
    <citation type="journal article" date="2015" name="Int. J. Syst. Evol. Microbiol.">
        <title>Bacillus glycinifermentans sp. nov., isolated from fermented soybean paste.</title>
        <authorList>
            <person name="Kim S.J."/>
            <person name="Dunlap C.A."/>
            <person name="Kwon S.W."/>
            <person name="Rooney A.P."/>
        </authorList>
    </citation>
    <scope>NUCLEOTIDE SEQUENCE [LARGE SCALE GENOMIC DNA]</scope>
    <source>
        <strain evidence="1 3">GO-13</strain>
    </source>
</reference>
<dbReference type="Proteomes" id="UP001341297">
    <property type="component" value="Unassembled WGS sequence"/>
</dbReference>
<dbReference type="Pfam" id="PF10819">
    <property type="entry name" value="DUF2564"/>
    <property type="match status" value="1"/>
</dbReference>
<evidence type="ECO:0000313" key="1">
    <source>
        <dbReference type="EMBL" id="KRT94851.1"/>
    </source>
</evidence>
<gene>
    <name evidence="1" type="ORF">AB447_209925</name>
    <name evidence="2" type="ORF">P8828_07045</name>
</gene>
<dbReference type="EMBL" id="LECW02000004">
    <property type="protein sequence ID" value="KRT94851.1"/>
    <property type="molecule type" value="Genomic_DNA"/>
</dbReference>